<dbReference type="InterPro" id="IPR032675">
    <property type="entry name" value="LRR_dom_sf"/>
</dbReference>
<dbReference type="Gene3D" id="1.20.1280.50">
    <property type="match status" value="1"/>
</dbReference>
<dbReference type="AlphaFoldDB" id="A0A6J1RVG7"/>
<dbReference type="SUPFAM" id="SSF52047">
    <property type="entry name" value="RNI-like"/>
    <property type="match status" value="1"/>
</dbReference>
<gene>
    <name evidence="3" type="primary">LOC113202787</name>
</gene>
<dbReference type="PROSITE" id="PS50181">
    <property type="entry name" value="FBOX"/>
    <property type="match status" value="1"/>
</dbReference>
<sequence length="455" mass="51162">MEALPDDALLEVMQYLDIADLLACRLVCRRLGSLALLPELWRHHSIDIDDVYPDDGEIPRYSICAVLRLAPCLRSWHVCLPEKYHTMFATTRCAVNKLTLWMRQVDGKGALQASLLIRNQEALGRLRRLSLGLGNAVVYYCVKDTADAYELLGTVASTSRLEELSITGFQRYPQSTLAGLDRSFLGASLKSFEHDPRRPDAEPFCQFILSTHASTLESIDLDEHAQTSTSTATLLAGMPNLRSLRCGMMPGLEAVAGCELLRDLDLCVAYDGEARAAAEFLRRATQLVKLTLRYDESKATMVPAPSPDMDFLLALAATGRSHLEELEIYVDIWEHHYFPQQQALLKALPRLPALKLLNVEARTEDDILLGITPANAPSLRTLQVFRMDLECSHDALHRDAVQKCLSLNPELKLITYAPIYCYRDDRCAWCLLGCHQEMRDDSDPERVDYVTIPRI</sequence>
<dbReference type="Gene3D" id="3.80.10.10">
    <property type="entry name" value="Ribonuclease Inhibitor"/>
    <property type="match status" value="1"/>
</dbReference>
<proteinExistence type="predicted"/>
<dbReference type="InterPro" id="IPR036047">
    <property type="entry name" value="F-box-like_dom_sf"/>
</dbReference>
<dbReference type="PANTHER" id="PTHR38926">
    <property type="entry name" value="F-BOX DOMAIN CONTAINING PROTEIN, EXPRESSED"/>
    <property type="match status" value="1"/>
</dbReference>
<name>A0A6J1RVG7_FRAOC</name>
<accession>A0A6J1RVG7</accession>
<dbReference type="KEGG" id="foc:113202787"/>
<protein>
    <submittedName>
        <fullName evidence="3">Uncharacterized protein LOC113202787</fullName>
    </submittedName>
</protein>
<dbReference type="PANTHER" id="PTHR38926:SF5">
    <property type="entry name" value="F-BOX AND LEUCINE-RICH REPEAT PROTEIN 6"/>
    <property type="match status" value="1"/>
</dbReference>
<evidence type="ECO:0000313" key="2">
    <source>
        <dbReference type="Proteomes" id="UP000504606"/>
    </source>
</evidence>
<reference evidence="3" key="1">
    <citation type="submission" date="2025-08" db="UniProtKB">
        <authorList>
            <consortium name="RefSeq"/>
        </authorList>
    </citation>
    <scope>IDENTIFICATION</scope>
    <source>
        <tissue evidence="3">Whole organism</tissue>
    </source>
</reference>
<dbReference type="SMART" id="SM00256">
    <property type="entry name" value="FBOX"/>
    <property type="match status" value="1"/>
</dbReference>
<dbReference type="Pfam" id="PF12937">
    <property type="entry name" value="F-box-like"/>
    <property type="match status" value="1"/>
</dbReference>
<organism evidence="2 3">
    <name type="scientific">Frankliniella occidentalis</name>
    <name type="common">Western flower thrips</name>
    <name type="synonym">Euthrips occidentalis</name>
    <dbReference type="NCBI Taxonomy" id="133901"/>
    <lineage>
        <taxon>Eukaryota</taxon>
        <taxon>Metazoa</taxon>
        <taxon>Ecdysozoa</taxon>
        <taxon>Arthropoda</taxon>
        <taxon>Hexapoda</taxon>
        <taxon>Insecta</taxon>
        <taxon>Pterygota</taxon>
        <taxon>Neoptera</taxon>
        <taxon>Paraneoptera</taxon>
        <taxon>Thysanoptera</taxon>
        <taxon>Terebrantia</taxon>
        <taxon>Thripoidea</taxon>
        <taxon>Thripidae</taxon>
        <taxon>Frankliniella</taxon>
    </lineage>
</organism>
<dbReference type="Proteomes" id="UP000504606">
    <property type="component" value="Unplaced"/>
</dbReference>
<evidence type="ECO:0000259" key="1">
    <source>
        <dbReference type="PROSITE" id="PS50181"/>
    </source>
</evidence>
<dbReference type="RefSeq" id="XP_026272974.1">
    <property type="nucleotide sequence ID" value="XM_026417189.2"/>
</dbReference>
<dbReference type="InterPro" id="IPR001810">
    <property type="entry name" value="F-box_dom"/>
</dbReference>
<evidence type="ECO:0000313" key="3">
    <source>
        <dbReference type="RefSeq" id="XP_026272974.1"/>
    </source>
</evidence>
<dbReference type="GeneID" id="113202787"/>
<feature type="domain" description="F-box" evidence="1">
    <location>
        <begin position="1"/>
        <end position="44"/>
    </location>
</feature>
<dbReference type="SUPFAM" id="SSF81383">
    <property type="entry name" value="F-box domain"/>
    <property type="match status" value="1"/>
</dbReference>
<keyword evidence="2" id="KW-1185">Reference proteome</keyword>